<keyword evidence="2" id="KW-0067">ATP-binding</keyword>
<evidence type="ECO:0000259" key="3">
    <source>
        <dbReference type="Pfam" id="PF00501"/>
    </source>
</evidence>
<dbReference type="Pfam" id="PF00501">
    <property type="entry name" value="AMP-binding"/>
    <property type="match status" value="1"/>
</dbReference>
<organism evidence="4">
    <name type="scientific">gut metagenome</name>
    <dbReference type="NCBI Taxonomy" id="749906"/>
    <lineage>
        <taxon>unclassified sequences</taxon>
        <taxon>metagenomes</taxon>
        <taxon>organismal metagenomes</taxon>
    </lineage>
</organism>
<dbReference type="InterPro" id="IPR042099">
    <property type="entry name" value="ANL_N_sf"/>
</dbReference>
<dbReference type="EMBL" id="AMCI01002429">
    <property type="protein sequence ID" value="EJX02749.1"/>
    <property type="molecule type" value="Genomic_DNA"/>
</dbReference>
<evidence type="ECO:0000313" key="4">
    <source>
        <dbReference type="EMBL" id="EJX02749.1"/>
    </source>
</evidence>
<feature type="domain" description="AMP-dependent synthetase/ligase" evidence="3">
    <location>
        <begin position="23"/>
        <end position="126"/>
    </location>
</feature>
<dbReference type="GO" id="GO:0005524">
    <property type="term" value="F:ATP binding"/>
    <property type="evidence" value="ECO:0007669"/>
    <property type="project" value="UniProtKB-KW"/>
</dbReference>
<gene>
    <name evidence="4" type="ORF">EVA_09146</name>
</gene>
<reference evidence="4" key="1">
    <citation type="journal article" date="2012" name="PLoS ONE">
        <title>Gene sets for utilization of primary and secondary nutrition supplies in the distal gut of endangered iberian lynx.</title>
        <authorList>
            <person name="Alcaide M."/>
            <person name="Messina E."/>
            <person name="Richter M."/>
            <person name="Bargiela R."/>
            <person name="Peplies J."/>
            <person name="Huws S.A."/>
            <person name="Newbold C.J."/>
            <person name="Golyshin P.N."/>
            <person name="Simon M.A."/>
            <person name="Lopez G."/>
            <person name="Yakimov M.M."/>
            <person name="Ferrer M."/>
        </authorList>
    </citation>
    <scope>NUCLEOTIDE SEQUENCE</scope>
</reference>
<dbReference type="PANTHER" id="PTHR43272">
    <property type="entry name" value="LONG-CHAIN-FATTY-ACID--COA LIGASE"/>
    <property type="match status" value="1"/>
</dbReference>
<dbReference type="InterPro" id="IPR000873">
    <property type="entry name" value="AMP-dep_synth/lig_dom"/>
</dbReference>
<dbReference type="PANTHER" id="PTHR43272:SF33">
    <property type="entry name" value="AMP-BINDING DOMAIN-CONTAINING PROTEIN-RELATED"/>
    <property type="match status" value="1"/>
</dbReference>
<dbReference type="SUPFAM" id="SSF56801">
    <property type="entry name" value="Acetyl-CoA synthetase-like"/>
    <property type="match status" value="1"/>
</dbReference>
<dbReference type="AlphaFoldDB" id="J9G799"/>
<evidence type="ECO:0000256" key="1">
    <source>
        <dbReference type="ARBA" id="ARBA00022741"/>
    </source>
</evidence>
<keyword evidence="1" id="KW-0547">Nucleotide-binding</keyword>
<dbReference type="Gene3D" id="3.40.50.12780">
    <property type="entry name" value="N-terminal domain of ligase-like"/>
    <property type="match status" value="1"/>
</dbReference>
<proteinExistence type="predicted"/>
<sequence length="137" mass="15333">MIAMDIRSFQLENCNTLPSFIENSIRLYADKEALRQFDRANNVWHSLTYKELGDLILIWRKAFAAMQLAAGTRIAILMPNGIDHVCADQAALANGLIPVPLHAIDTPGACAFIINDSQAEILITNKRLRWNQIKALT</sequence>
<comment type="caution">
    <text evidence="4">The sequence shown here is derived from an EMBL/GenBank/DDBJ whole genome shotgun (WGS) entry which is preliminary data.</text>
</comment>
<keyword evidence="4" id="KW-0436">Ligase</keyword>
<protein>
    <submittedName>
        <fullName evidence="4">AMP-dependent synthetase and ligase</fullName>
    </submittedName>
</protein>
<name>J9G799_9ZZZZ</name>
<dbReference type="GO" id="GO:0004467">
    <property type="term" value="F:long-chain fatty acid-CoA ligase activity"/>
    <property type="evidence" value="ECO:0007669"/>
    <property type="project" value="TreeGrafter"/>
</dbReference>
<evidence type="ECO:0000256" key="2">
    <source>
        <dbReference type="ARBA" id="ARBA00022840"/>
    </source>
</evidence>
<dbReference type="GO" id="GO:0016020">
    <property type="term" value="C:membrane"/>
    <property type="evidence" value="ECO:0007669"/>
    <property type="project" value="TreeGrafter"/>
</dbReference>
<accession>J9G799</accession>